<feature type="chain" id="PRO_5034345865" description="TNFR-Cys domain-containing protein" evidence="3">
    <location>
        <begin position="24"/>
        <end position="342"/>
    </location>
</feature>
<reference evidence="4" key="1">
    <citation type="submission" date="2021-05" db="EMBL/GenBank/DDBJ databases">
        <authorList>
            <person name="Alioto T."/>
            <person name="Alioto T."/>
            <person name="Gomez Garrido J."/>
        </authorList>
    </citation>
    <scope>NUCLEOTIDE SEQUENCE</scope>
</reference>
<evidence type="ECO:0008006" key="5">
    <source>
        <dbReference type="Google" id="ProtNLM"/>
    </source>
</evidence>
<dbReference type="EMBL" id="HBUF01476048">
    <property type="protein sequence ID" value="CAG6744814.1"/>
    <property type="molecule type" value="Transcribed_RNA"/>
</dbReference>
<feature type="compositionally biased region" description="Polar residues" evidence="1">
    <location>
        <begin position="252"/>
        <end position="262"/>
    </location>
</feature>
<accession>A0A8D8ZBZ2</accession>
<evidence type="ECO:0000313" key="4">
    <source>
        <dbReference type="EMBL" id="CAG6744814.1"/>
    </source>
</evidence>
<keyword evidence="2" id="KW-1133">Transmembrane helix</keyword>
<feature type="transmembrane region" description="Helical" evidence="2">
    <location>
        <begin position="123"/>
        <end position="144"/>
    </location>
</feature>
<keyword evidence="2" id="KW-0472">Membrane</keyword>
<keyword evidence="2" id="KW-0812">Transmembrane</keyword>
<feature type="compositionally biased region" description="Low complexity" evidence="1">
    <location>
        <begin position="263"/>
        <end position="293"/>
    </location>
</feature>
<sequence length="342" mass="37899">MVRSCCQILAAVMLIVMIVQVESYGTGFTTCESDTQCGPTEFCYESGLCVPCLDCASYRRLNLSEIECARDAKHCGSCFDGWKDDIFLNGDRRDSCVPSSPLLFRQNPPEHYTADPVIRFAQLGQLIVISVTASVFVIGGFLWCRTNWTKPSRILPTDNTPEPPRCRQLNSFWDLADNQMTHSSRSSSGSSNTHEGAIQTTIFTAEVLKDVPQQAIPFLRPQYEMGDSEDEELDEVHSPQSPDMSFLHDQDTMPSSWTPQANESTSSVETSTIVTQEPTSSANNESSNDSEQSGPSQAKRIRVSHSESDSGIDVFNPQPESHPAEETAINFYITNNVVIRKS</sequence>
<feature type="signal peptide" evidence="3">
    <location>
        <begin position="1"/>
        <end position="23"/>
    </location>
</feature>
<protein>
    <recommendedName>
        <fullName evidence="5">TNFR-Cys domain-containing protein</fullName>
    </recommendedName>
</protein>
<evidence type="ECO:0000256" key="2">
    <source>
        <dbReference type="SAM" id="Phobius"/>
    </source>
</evidence>
<organism evidence="4">
    <name type="scientific">Cacopsylla melanoneura</name>
    <dbReference type="NCBI Taxonomy" id="428564"/>
    <lineage>
        <taxon>Eukaryota</taxon>
        <taxon>Metazoa</taxon>
        <taxon>Ecdysozoa</taxon>
        <taxon>Arthropoda</taxon>
        <taxon>Hexapoda</taxon>
        <taxon>Insecta</taxon>
        <taxon>Pterygota</taxon>
        <taxon>Neoptera</taxon>
        <taxon>Paraneoptera</taxon>
        <taxon>Hemiptera</taxon>
        <taxon>Sternorrhyncha</taxon>
        <taxon>Psylloidea</taxon>
        <taxon>Psyllidae</taxon>
        <taxon>Psyllinae</taxon>
        <taxon>Cacopsylla</taxon>
    </lineage>
</organism>
<dbReference type="AlphaFoldDB" id="A0A8D8ZBZ2"/>
<evidence type="ECO:0000256" key="3">
    <source>
        <dbReference type="SAM" id="SignalP"/>
    </source>
</evidence>
<keyword evidence="3" id="KW-0732">Signal</keyword>
<proteinExistence type="predicted"/>
<feature type="region of interest" description="Disordered" evidence="1">
    <location>
        <begin position="227"/>
        <end position="327"/>
    </location>
</feature>
<name>A0A8D8ZBZ2_9HEMI</name>
<evidence type="ECO:0000256" key="1">
    <source>
        <dbReference type="SAM" id="MobiDB-lite"/>
    </source>
</evidence>